<gene>
    <name evidence="2" type="ORF">C9374_007932</name>
</gene>
<feature type="transmembrane region" description="Helical" evidence="1">
    <location>
        <begin position="35"/>
        <end position="52"/>
    </location>
</feature>
<reference evidence="2 3" key="1">
    <citation type="journal article" date="2018" name="BMC Genomics">
        <title>The genome of Naegleria lovaniensis, the basis for a comparative approach to unravel pathogenicity factors of the human pathogenic amoeba N. fowleri.</title>
        <authorList>
            <person name="Liechti N."/>
            <person name="Schurch N."/>
            <person name="Bruggmann R."/>
            <person name="Wittwer M."/>
        </authorList>
    </citation>
    <scope>NUCLEOTIDE SEQUENCE [LARGE SCALE GENOMIC DNA]</scope>
    <source>
        <strain evidence="2 3">ATCC 30569</strain>
    </source>
</reference>
<proteinExistence type="predicted"/>
<dbReference type="EMBL" id="PYSW02000031">
    <property type="protein sequence ID" value="KAG2378784.1"/>
    <property type="molecule type" value="Genomic_DNA"/>
</dbReference>
<sequence>MERLIALIGKPFHFASQILQKAQIGKGKLVDDVKYLFPFFFVCGFSMEVFMIKTGFYEYRKRKEADKLTAKTAEFMLAKERIIEKFAEQYIKERHL</sequence>
<keyword evidence="1" id="KW-1133">Transmembrane helix</keyword>
<protein>
    <submittedName>
        <fullName evidence="2">Uncharacterized protein</fullName>
    </submittedName>
</protein>
<dbReference type="RefSeq" id="XP_044546046.1">
    <property type="nucleotide sequence ID" value="XM_044697952.1"/>
</dbReference>
<dbReference type="AlphaFoldDB" id="A0AA88GJR2"/>
<evidence type="ECO:0000313" key="2">
    <source>
        <dbReference type="EMBL" id="KAG2378784.1"/>
    </source>
</evidence>
<keyword evidence="1" id="KW-0472">Membrane</keyword>
<accession>A0AA88GJR2</accession>
<evidence type="ECO:0000313" key="3">
    <source>
        <dbReference type="Proteomes" id="UP000816034"/>
    </source>
</evidence>
<organism evidence="2 3">
    <name type="scientific">Naegleria lovaniensis</name>
    <name type="common">Amoeba</name>
    <dbReference type="NCBI Taxonomy" id="51637"/>
    <lineage>
        <taxon>Eukaryota</taxon>
        <taxon>Discoba</taxon>
        <taxon>Heterolobosea</taxon>
        <taxon>Tetramitia</taxon>
        <taxon>Eutetramitia</taxon>
        <taxon>Vahlkampfiidae</taxon>
        <taxon>Naegleria</taxon>
    </lineage>
</organism>
<keyword evidence="1" id="KW-0812">Transmembrane</keyword>
<dbReference type="Proteomes" id="UP000816034">
    <property type="component" value="Unassembled WGS sequence"/>
</dbReference>
<dbReference type="GeneID" id="68100386"/>
<name>A0AA88GJR2_NAELO</name>
<evidence type="ECO:0000256" key="1">
    <source>
        <dbReference type="SAM" id="Phobius"/>
    </source>
</evidence>
<comment type="caution">
    <text evidence="2">The sequence shown here is derived from an EMBL/GenBank/DDBJ whole genome shotgun (WGS) entry which is preliminary data.</text>
</comment>
<keyword evidence="3" id="KW-1185">Reference proteome</keyword>